<proteinExistence type="predicted"/>
<evidence type="ECO:0000256" key="2">
    <source>
        <dbReference type="PROSITE-ProRule" id="PRU00169"/>
    </source>
</evidence>
<comment type="caution">
    <text evidence="5">The sequence shown here is derived from an EMBL/GenBank/DDBJ whole genome shotgun (WGS) entry which is preliminary data.</text>
</comment>
<dbReference type="GO" id="GO:0000160">
    <property type="term" value="P:phosphorelay signal transduction system"/>
    <property type="evidence" value="ECO:0007669"/>
    <property type="project" value="InterPro"/>
</dbReference>
<feature type="modified residue" description="4-aspartylphosphate" evidence="2">
    <location>
        <position position="56"/>
    </location>
</feature>
<evidence type="ECO:0000256" key="1">
    <source>
        <dbReference type="ARBA" id="ARBA00023125"/>
    </source>
</evidence>
<dbReference type="SUPFAM" id="SSF46894">
    <property type="entry name" value="C-terminal effector domain of the bipartite response regulators"/>
    <property type="match status" value="1"/>
</dbReference>
<keyword evidence="1" id="KW-0238">DNA-binding</keyword>
<dbReference type="Pfam" id="PF00196">
    <property type="entry name" value="GerE"/>
    <property type="match status" value="1"/>
</dbReference>
<protein>
    <submittedName>
        <fullName evidence="5">Response regulator transcription factor</fullName>
    </submittedName>
</protein>
<dbReference type="SMART" id="SM00421">
    <property type="entry name" value="HTH_LUXR"/>
    <property type="match status" value="1"/>
</dbReference>
<dbReference type="Gene3D" id="1.10.10.10">
    <property type="entry name" value="Winged helix-like DNA-binding domain superfamily/Winged helix DNA-binding domain"/>
    <property type="match status" value="1"/>
</dbReference>
<dbReference type="AlphaFoldDB" id="A0A5S3N705"/>
<dbReference type="EMBL" id="VANR01000002">
    <property type="protein sequence ID" value="TMM31095.1"/>
    <property type="molecule type" value="Genomic_DNA"/>
</dbReference>
<sequence>MKQIKIVIADDSRFFVDALANHFSDNKKIDVVATFIDLNELIKYTNNAIFDVLVLDINFKGVNSLDYIDKIRPEKKSFKIISLTSLNNSFMKRESLKKQVDVFVGKDSDIEKFEEIIVNSLSANNQKKEIKTKIHFDKIDFTDRKIEILKALYKHSDKTSEQIAEILNITENSLKSHKRQLFEMTNTQNTTDLVKYGIQKGLII</sequence>
<dbReference type="InterPro" id="IPR001789">
    <property type="entry name" value="Sig_transdc_resp-reg_receiver"/>
</dbReference>
<name>A0A5S3N705_9FLAO</name>
<feature type="domain" description="HTH luxR-type" evidence="3">
    <location>
        <begin position="134"/>
        <end position="201"/>
    </location>
</feature>
<dbReference type="PANTHER" id="PTHR45566">
    <property type="entry name" value="HTH-TYPE TRANSCRIPTIONAL REGULATOR YHJB-RELATED"/>
    <property type="match status" value="1"/>
</dbReference>
<organism evidence="5 6">
    <name type="scientific">Polaribacter aestuariivivens</name>
    <dbReference type="NCBI Taxonomy" id="2304626"/>
    <lineage>
        <taxon>Bacteria</taxon>
        <taxon>Pseudomonadati</taxon>
        <taxon>Bacteroidota</taxon>
        <taxon>Flavobacteriia</taxon>
        <taxon>Flavobacteriales</taxon>
        <taxon>Flavobacteriaceae</taxon>
    </lineage>
</organism>
<dbReference type="InterPro" id="IPR016032">
    <property type="entry name" value="Sig_transdc_resp-reg_C-effctor"/>
</dbReference>
<evidence type="ECO:0000259" key="4">
    <source>
        <dbReference type="PROSITE" id="PS50110"/>
    </source>
</evidence>
<dbReference type="GO" id="GO:0006355">
    <property type="term" value="P:regulation of DNA-templated transcription"/>
    <property type="evidence" value="ECO:0007669"/>
    <property type="project" value="InterPro"/>
</dbReference>
<dbReference type="PANTHER" id="PTHR45566:SF1">
    <property type="entry name" value="HTH-TYPE TRANSCRIPTIONAL REGULATOR YHJB-RELATED"/>
    <property type="match status" value="1"/>
</dbReference>
<dbReference type="OrthoDB" id="1200314at2"/>
<keyword evidence="2" id="KW-0597">Phosphoprotein</keyword>
<dbReference type="Proteomes" id="UP000307140">
    <property type="component" value="Unassembled WGS sequence"/>
</dbReference>
<keyword evidence="6" id="KW-1185">Reference proteome</keyword>
<gene>
    <name evidence="5" type="ORF">FDT66_03765</name>
</gene>
<dbReference type="PROSITE" id="PS50043">
    <property type="entry name" value="HTH_LUXR_2"/>
    <property type="match status" value="1"/>
</dbReference>
<accession>A0A5S3N705</accession>
<evidence type="ECO:0000313" key="6">
    <source>
        <dbReference type="Proteomes" id="UP000307140"/>
    </source>
</evidence>
<reference evidence="5 6" key="1">
    <citation type="submission" date="2019-05" db="EMBL/GenBank/DDBJ databases">
        <title>Polaribacter aestuariivivens sp. nov., isolated from a tidal flat.</title>
        <authorList>
            <person name="Yoon J.-H."/>
        </authorList>
    </citation>
    <scope>NUCLEOTIDE SEQUENCE [LARGE SCALE GENOMIC DNA]</scope>
    <source>
        <strain evidence="5 6">DBTF-3</strain>
    </source>
</reference>
<dbReference type="GO" id="GO:0003677">
    <property type="term" value="F:DNA binding"/>
    <property type="evidence" value="ECO:0007669"/>
    <property type="project" value="UniProtKB-KW"/>
</dbReference>
<dbReference type="CDD" id="cd06170">
    <property type="entry name" value="LuxR_C_like"/>
    <property type="match status" value="1"/>
</dbReference>
<dbReference type="InterPro" id="IPR000792">
    <property type="entry name" value="Tscrpt_reg_LuxR_C"/>
</dbReference>
<dbReference type="InterPro" id="IPR051015">
    <property type="entry name" value="EvgA-like"/>
</dbReference>
<dbReference type="Pfam" id="PF00072">
    <property type="entry name" value="Response_reg"/>
    <property type="match status" value="1"/>
</dbReference>
<dbReference type="SMART" id="SM00448">
    <property type="entry name" value="REC"/>
    <property type="match status" value="1"/>
</dbReference>
<dbReference type="InterPro" id="IPR011006">
    <property type="entry name" value="CheY-like_superfamily"/>
</dbReference>
<evidence type="ECO:0000259" key="3">
    <source>
        <dbReference type="PROSITE" id="PS50043"/>
    </source>
</evidence>
<dbReference type="RefSeq" id="WP_138534825.1">
    <property type="nucleotide sequence ID" value="NZ_VANR01000002.1"/>
</dbReference>
<dbReference type="Gene3D" id="3.40.50.2300">
    <property type="match status" value="1"/>
</dbReference>
<dbReference type="SUPFAM" id="SSF52172">
    <property type="entry name" value="CheY-like"/>
    <property type="match status" value="1"/>
</dbReference>
<dbReference type="InterPro" id="IPR036388">
    <property type="entry name" value="WH-like_DNA-bd_sf"/>
</dbReference>
<dbReference type="PROSITE" id="PS50110">
    <property type="entry name" value="RESPONSE_REGULATORY"/>
    <property type="match status" value="1"/>
</dbReference>
<evidence type="ECO:0000313" key="5">
    <source>
        <dbReference type="EMBL" id="TMM31095.1"/>
    </source>
</evidence>
<feature type="domain" description="Response regulatory" evidence="4">
    <location>
        <begin position="5"/>
        <end position="121"/>
    </location>
</feature>